<dbReference type="Pfam" id="PF13384">
    <property type="entry name" value="HTH_23"/>
    <property type="match status" value="1"/>
</dbReference>
<dbReference type="InterPro" id="IPR009057">
    <property type="entry name" value="Homeodomain-like_sf"/>
</dbReference>
<reference evidence="2 3" key="1">
    <citation type="submission" date="2013-12" db="EMBL/GenBank/DDBJ databases">
        <title>Draft genome of the parsitic nematode Ancylostoma duodenale.</title>
        <authorList>
            <person name="Mitreva M."/>
        </authorList>
    </citation>
    <scope>NUCLEOTIDE SEQUENCE [LARGE SCALE GENOMIC DNA]</scope>
    <source>
        <strain evidence="2 3">Zhejiang</strain>
    </source>
</reference>
<sequence length="136" mass="15169">MVAVHPKRGSIVDLHRAGMKLKKIARTLGVPLTTVYRSIKFFNTTGDTVAARSGGPRTAFTIGNMEKIRILIQRNPQSSMRKMAKGIGIDEGPVRTIVHKKLNNKSFKTFKSPGLTEAIKKKGMQKRKELLIRTAR</sequence>
<dbReference type="GO" id="GO:0005634">
    <property type="term" value="C:nucleus"/>
    <property type="evidence" value="ECO:0007669"/>
    <property type="project" value="UniProtKB-SubCell"/>
</dbReference>
<dbReference type="Proteomes" id="UP000054047">
    <property type="component" value="Unassembled WGS sequence"/>
</dbReference>
<dbReference type="PANTHER" id="PTHR46068">
    <property type="entry name" value="PROTEIN CBG27172"/>
    <property type="match status" value="1"/>
</dbReference>
<name>A0A0C2BNC2_9BILA</name>
<dbReference type="AlphaFoldDB" id="A0A0C2BNC2"/>
<dbReference type="Gene3D" id="1.10.10.10">
    <property type="entry name" value="Winged helix-like DNA-binding domain superfamily/Winged helix DNA-binding domain"/>
    <property type="match status" value="1"/>
</dbReference>
<keyword evidence="3" id="KW-1185">Reference proteome</keyword>
<evidence type="ECO:0000313" key="2">
    <source>
        <dbReference type="EMBL" id="KIH45328.1"/>
    </source>
</evidence>
<dbReference type="OrthoDB" id="7951431at2759"/>
<dbReference type="PANTHER" id="PTHR46068:SF1">
    <property type="entry name" value="TRANSPOSASE IS30-LIKE HTH DOMAIN-CONTAINING PROTEIN"/>
    <property type="match status" value="1"/>
</dbReference>
<feature type="non-terminal residue" evidence="2">
    <location>
        <position position="136"/>
    </location>
</feature>
<accession>A0A0C2BNC2</accession>
<comment type="subcellular location">
    <subcellularLocation>
        <location evidence="1">Nucleus</location>
    </subcellularLocation>
</comment>
<evidence type="ECO:0000256" key="1">
    <source>
        <dbReference type="ARBA" id="ARBA00004123"/>
    </source>
</evidence>
<dbReference type="SUPFAM" id="SSF46689">
    <property type="entry name" value="Homeodomain-like"/>
    <property type="match status" value="1"/>
</dbReference>
<dbReference type="EMBL" id="KN772928">
    <property type="protein sequence ID" value="KIH45328.1"/>
    <property type="molecule type" value="Genomic_DNA"/>
</dbReference>
<evidence type="ECO:0008006" key="4">
    <source>
        <dbReference type="Google" id="ProtNLM"/>
    </source>
</evidence>
<protein>
    <recommendedName>
        <fullName evidence="4">Paired domain-containing protein</fullName>
    </recommendedName>
</protein>
<organism evidence="2 3">
    <name type="scientific">Ancylostoma duodenale</name>
    <dbReference type="NCBI Taxonomy" id="51022"/>
    <lineage>
        <taxon>Eukaryota</taxon>
        <taxon>Metazoa</taxon>
        <taxon>Ecdysozoa</taxon>
        <taxon>Nematoda</taxon>
        <taxon>Chromadorea</taxon>
        <taxon>Rhabditida</taxon>
        <taxon>Rhabditina</taxon>
        <taxon>Rhabditomorpha</taxon>
        <taxon>Strongyloidea</taxon>
        <taxon>Ancylostomatidae</taxon>
        <taxon>Ancylostomatinae</taxon>
        <taxon>Ancylostoma</taxon>
    </lineage>
</organism>
<dbReference type="InterPro" id="IPR036388">
    <property type="entry name" value="WH-like_DNA-bd_sf"/>
</dbReference>
<gene>
    <name evidence="2" type="ORF">ANCDUO_24632</name>
</gene>
<evidence type="ECO:0000313" key="3">
    <source>
        <dbReference type="Proteomes" id="UP000054047"/>
    </source>
</evidence>
<proteinExistence type="predicted"/>